<accession>A0A7X0B2E5</accession>
<sequence>MIATTTSSATASPVEPPPAEYPAMALQGHYHDALTTPDGRVLWDRGWKRNTIVSDCRRLLAGFLHGGGISLAIQGLWVGRGSDGWDVSGPPPGAPTQSALVDPFPFLVPPAAMQIDFLDGAAVTATPTNRLQIKATLGPGLPPWPDGNHATANLREFGLVGQIGGVKSLINYVTHPVIVKDPVSTLTRTIWLVF</sequence>
<dbReference type="EMBL" id="JACIIZ010000010">
    <property type="protein sequence ID" value="MBB6253161.1"/>
    <property type="molecule type" value="Genomic_DNA"/>
</dbReference>
<comment type="caution">
    <text evidence="1">The sequence shown here is derived from an EMBL/GenBank/DDBJ whole genome shotgun (WGS) entry which is preliminary data.</text>
</comment>
<evidence type="ECO:0000313" key="2">
    <source>
        <dbReference type="Proteomes" id="UP000539175"/>
    </source>
</evidence>
<dbReference type="AlphaFoldDB" id="A0A7X0B2E5"/>
<dbReference type="Proteomes" id="UP000539175">
    <property type="component" value="Unassembled WGS sequence"/>
</dbReference>
<reference evidence="1 2" key="1">
    <citation type="submission" date="2020-08" db="EMBL/GenBank/DDBJ databases">
        <title>Genomic Encyclopedia of Type Strains, Phase IV (KMG-IV): sequencing the most valuable type-strain genomes for metagenomic binning, comparative biology and taxonomic classification.</title>
        <authorList>
            <person name="Goeker M."/>
        </authorList>
    </citation>
    <scope>NUCLEOTIDE SEQUENCE [LARGE SCALE GENOMIC DNA]</scope>
    <source>
        <strain evidence="1 2">DSM 22198</strain>
    </source>
</reference>
<organism evidence="1 2">
    <name type="scientific">Nitrospirillum iridis</name>
    <dbReference type="NCBI Taxonomy" id="765888"/>
    <lineage>
        <taxon>Bacteria</taxon>
        <taxon>Pseudomonadati</taxon>
        <taxon>Pseudomonadota</taxon>
        <taxon>Alphaproteobacteria</taxon>
        <taxon>Rhodospirillales</taxon>
        <taxon>Azospirillaceae</taxon>
        <taxon>Nitrospirillum</taxon>
    </lineage>
</organism>
<gene>
    <name evidence="1" type="ORF">FHS74_003730</name>
</gene>
<evidence type="ECO:0000313" key="1">
    <source>
        <dbReference type="EMBL" id="MBB6253161.1"/>
    </source>
</evidence>
<proteinExistence type="predicted"/>
<name>A0A7X0B2E5_9PROT</name>
<protein>
    <submittedName>
        <fullName evidence="1">Uncharacterized protein</fullName>
    </submittedName>
</protein>
<keyword evidence="2" id="KW-1185">Reference proteome</keyword>
<dbReference type="RefSeq" id="WP_184803283.1">
    <property type="nucleotide sequence ID" value="NZ_JACIIZ010000010.1"/>
</dbReference>